<dbReference type="EMBL" id="KB320457">
    <property type="protein sequence ID" value="ELW71649.1"/>
    <property type="molecule type" value="Genomic_DNA"/>
</dbReference>
<reference evidence="3" key="2">
    <citation type="journal article" date="2013" name="Nat. Commun.">
        <title>Genome of the Chinese tree shrew.</title>
        <authorList>
            <person name="Fan Y."/>
            <person name="Huang Z.Y."/>
            <person name="Cao C.C."/>
            <person name="Chen C.S."/>
            <person name="Chen Y.X."/>
            <person name="Fan D.D."/>
            <person name="He J."/>
            <person name="Hou H.L."/>
            <person name="Hu L."/>
            <person name="Hu X.T."/>
            <person name="Jiang X.T."/>
            <person name="Lai R."/>
            <person name="Lang Y.S."/>
            <person name="Liang B."/>
            <person name="Liao S.G."/>
            <person name="Mu D."/>
            <person name="Ma Y.Y."/>
            <person name="Niu Y.Y."/>
            <person name="Sun X.Q."/>
            <person name="Xia J.Q."/>
            <person name="Xiao J."/>
            <person name="Xiong Z.Q."/>
            <person name="Xu L."/>
            <person name="Yang L."/>
            <person name="Zhang Y."/>
            <person name="Zhao W."/>
            <person name="Zhao X.D."/>
            <person name="Zheng Y.T."/>
            <person name="Zhou J.M."/>
            <person name="Zhu Y.B."/>
            <person name="Zhang G.J."/>
            <person name="Wang J."/>
            <person name="Yao Y.G."/>
        </authorList>
    </citation>
    <scope>NUCLEOTIDE SEQUENCE [LARGE SCALE GENOMIC DNA]</scope>
</reference>
<keyword evidence="3" id="KW-1185">Reference proteome</keyword>
<evidence type="ECO:0000313" key="3">
    <source>
        <dbReference type="Proteomes" id="UP000011518"/>
    </source>
</evidence>
<protein>
    <submittedName>
        <fullName evidence="2">Uncharacterized protein</fullName>
    </submittedName>
</protein>
<proteinExistence type="predicted"/>
<dbReference type="AlphaFoldDB" id="L9LAG0"/>
<sequence>MDRSPAGSLSGEENSRTEDKGASEAITRKTDQRACVLGLAVCIATGAVQ</sequence>
<organism evidence="2 3">
    <name type="scientific">Tupaia chinensis</name>
    <name type="common">Chinese tree shrew</name>
    <name type="synonym">Tupaia belangeri chinensis</name>
    <dbReference type="NCBI Taxonomy" id="246437"/>
    <lineage>
        <taxon>Eukaryota</taxon>
        <taxon>Metazoa</taxon>
        <taxon>Chordata</taxon>
        <taxon>Craniata</taxon>
        <taxon>Vertebrata</taxon>
        <taxon>Euteleostomi</taxon>
        <taxon>Mammalia</taxon>
        <taxon>Eutheria</taxon>
        <taxon>Euarchontoglires</taxon>
        <taxon>Scandentia</taxon>
        <taxon>Tupaiidae</taxon>
        <taxon>Tupaia</taxon>
    </lineage>
</organism>
<evidence type="ECO:0000313" key="2">
    <source>
        <dbReference type="EMBL" id="ELW71649.1"/>
    </source>
</evidence>
<evidence type="ECO:0000256" key="1">
    <source>
        <dbReference type="SAM" id="MobiDB-lite"/>
    </source>
</evidence>
<gene>
    <name evidence="2" type="ORF">TREES_T100002465</name>
</gene>
<name>L9LAG0_TUPCH</name>
<feature type="region of interest" description="Disordered" evidence="1">
    <location>
        <begin position="1"/>
        <end position="27"/>
    </location>
</feature>
<dbReference type="Proteomes" id="UP000011518">
    <property type="component" value="Unassembled WGS sequence"/>
</dbReference>
<accession>L9LAG0</accession>
<feature type="compositionally biased region" description="Basic and acidic residues" evidence="1">
    <location>
        <begin position="13"/>
        <end position="27"/>
    </location>
</feature>
<dbReference type="InParanoid" id="L9LAG0"/>
<reference evidence="3" key="1">
    <citation type="submission" date="2012-07" db="EMBL/GenBank/DDBJ databases">
        <title>Genome of the Chinese tree shrew, a rising model animal genetically related to primates.</title>
        <authorList>
            <person name="Zhang G."/>
            <person name="Fan Y."/>
            <person name="Yao Y."/>
            <person name="Huang Z."/>
        </authorList>
    </citation>
    <scope>NUCLEOTIDE SEQUENCE [LARGE SCALE GENOMIC DNA]</scope>
</reference>